<feature type="region of interest" description="Disordered" evidence="1">
    <location>
        <begin position="78"/>
        <end position="105"/>
    </location>
</feature>
<gene>
    <name evidence="2" type="ORF">PXEA_LOCUS10352</name>
</gene>
<organism evidence="2 3">
    <name type="scientific">Protopolystoma xenopodis</name>
    <dbReference type="NCBI Taxonomy" id="117903"/>
    <lineage>
        <taxon>Eukaryota</taxon>
        <taxon>Metazoa</taxon>
        <taxon>Spiralia</taxon>
        <taxon>Lophotrochozoa</taxon>
        <taxon>Platyhelminthes</taxon>
        <taxon>Monogenea</taxon>
        <taxon>Polyopisthocotylea</taxon>
        <taxon>Polystomatidea</taxon>
        <taxon>Polystomatidae</taxon>
        <taxon>Protopolystoma</taxon>
    </lineage>
</organism>
<comment type="caution">
    <text evidence="2">The sequence shown here is derived from an EMBL/GenBank/DDBJ whole genome shotgun (WGS) entry which is preliminary data.</text>
</comment>
<keyword evidence="3" id="KW-1185">Reference proteome</keyword>
<name>A0A3S5BSY2_9PLAT</name>
<evidence type="ECO:0000313" key="3">
    <source>
        <dbReference type="Proteomes" id="UP000784294"/>
    </source>
</evidence>
<evidence type="ECO:0000313" key="2">
    <source>
        <dbReference type="EMBL" id="VEL16912.1"/>
    </source>
</evidence>
<dbReference type="AlphaFoldDB" id="A0A3S5BSY2"/>
<protein>
    <submittedName>
        <fullName evidence="2">Uncharacterized protein</fullName>
    </submittedName>
</protein>
<feature type="region of interest" description="Disordered" evidence="1">
    <location>
        <begin position="1"/>
        <end position="20"/>
    </location>
</feature>
<dbReference type="Proteomes" id="UP000784294">
    <property type="component" value="Unassembled WGS sequence"/>
</dbReference>
<dbReference type="EMBL" id="CAAALY010030358">
    <property type="protein sequence ID" value="VEL16912.1"/>
    <property type="molecule type" value="Genomic_DNA"/>
</dbReference>
<accession>A0A3S5BSY2</accession>
<sequence length="147" mass="16656">MIRLRLPIPPAESPVPLESSCSGTTWSLSSLDLQRPHQNLFHSTLGSIKQKDYSNKRERHSDISLETPAWSMLQPIETSESDFMQESADVPQAAEQETRASQQRRWPDCQLWERKFPRLVFFAPDDAPPGWVVGRVIPAPDSTTAMP</sequence>
<proteinExistence type="predicted"/>
<evidence type="ECO:0000256" key="1">
    <source>
        <dbReference type="SAM" id="MobiDB-lite"/>
    </source>
</evidence>
<reference evidence="2" key="1">
    <citation type="submission" date="2018-11" db="EMBL/GenBank/DDBJ databases">
        <authorList>
            <consortium name="Pathogen Informatics"/>
        </authorList>
    </citation>
    <scope>NUCLEOTIDE SEQUENCE</scope>
</reference>